<dbReference type="NCBIfam" id="NF001030">
    <property type="entry name" value="PRK00110.1"/>
    <property type="match status" value="1"/>
</dbReference>
<evidence type="ECO:0000256" key="4">
    <source>
        <dbReference type="ARBA" id="ARBA00023125"/>
    </source>
</evidence>
<comment type="caution">
    <text evidence="9">The sequence shown here is derived from an EMBL/GenBank/DDBJ whole genome shotgun (WGS) entry which is preliminary data.</text>
</comment>
<keyword evidence="4 6" id="KW-0238">DNA-binding</keyword>
<dbReference type="InterPro" id="IPR002876">
    <property type="entry name" value="Transcrip_reg_TACO1-like"/>
</dbReference>
<evidence type="ECO:0000259" key="8">
    <source>
        <dbReference type="Pfam" id="PF20772"/>
    </source>
</evidence>
<dbReference type="NCBIfam" id="NF009044">
    <property type="entry name" value="PRK12378.1"/>
    <property type="match status" value="1"/>
</dbReference>
<evidence type="ECO:0000256" key="6">
    <source>
        <dbReference type="HAMAP-Rule" id="MF_00693"/>
    </source>
</evidence>
<name>A0A2A2F7G3_9GAMM</name>
<protein>
    <recommendedName>
        <fullName evidence="6">Probable transcriptional regulatory protein CK501_09195</fullName>
    </recommendedName>
</protein>
<keyword evidence="10" id="KW-1185">Reference proteome</keyword>
<dbReference type="GO" id="GO:0003677">
    <property type="term" value="F:DNA binding"/>
    <property type="evidence" value="ECO:0007669"/>
    <property type="project" value="UniProtKB-UniRule"/>
</dbReference>
<feature type="domain" description="TACO1/YebC-like N-terminal" evidence="8">
    <location>
        <begin position="5"/>
        <end position="76"/>
    </location>
</feature>
<feature type="domain" description="TACO1/YebC-like second and third" evidence="7">
    <location>
        <begin position="82"/>
        <end position="237"/>
    </location>
</feature>
<dbReference type="FunFam" id="1.10.10.200:FF:000001">
    <property type="entry name" value="Probable transcriptional regulatory protein YebC"/>
    <property type="match status" value="1"/>
</dbReference>
<dbReference type="PANTHER" id="PTHR12532">
    <property type="entry name" value="TRANSLATIONAL ACTIVATOR OF CYTOCHROME C OXIDASE 1"/>
    <property type="match status" value="1"/>
</dbReference>
<comment type="similarity">
    <text evidence="1 6">Belongs to the TACO1 family.</text>
</comment>
<dbReference type="NCBIfam" id="TIGR01033">
    <property type="entry name" value="YebC/PmpR family DNA-binding transcriptional regulator"/>
    <property type="match status" value="1"/>
</dbReference>
<dbReference type="OrthoDB" id="9781053at2"/>
<dbReference type="FunFam" id="3.30.70.980:FF:000002">
    <property type="entry name" value="Probable transcriptional regulatory protein YebC"/>
    <property type="match status" value="1"/>
</dbReference>
<dbReference type="AlphaFoldDB" id="A0A2A2F7G3"/>
<dbReference type="InterPro" id="IPR048300">
    <property type="entry name" value="TACO1_YebC-like_2nd/3rd_dom"/>
</dbReference>
<dbReference type="Proteomes" id="UP000218896">
    <property type="component" value="Unassembled WGS sequence"/>
</dbReference>
<dbReference type="GO" id="GO:0006355">
    <property type="term" value="P:regulation of DNA-templated transcription"/>
    <property type="evidence" value="ECO:0007669"/>
    <property type="project" value="UniProtKB-UniRule"/>
</dbReference>
<reference evidence="9 10" key="1">
    <citation type="submission" date="2017-08" db="EMBL/GenBank/DDBJ databases">
        <title>Halovibrio sewagensis sp. nov., isolated from wastewater of high salinity.</title>
        <authorList>
            <person name="Dong X."/>
            <person name="Zhang G."/>
        </authorList>
    </citation>
    <scope>NUCLEOTIDE SEQUENCE [LARGE SCALE GENOMIC DNA]</scope>
    <source>
        <strain evidence="9 10">YL5-2</strain>
    </source>
</reference>
<evidence type="ECO:0000256" key="1">
    <source>
        <dbReference type="ARBA" id="ARBA00008724"/>
    </source>
</evidence>
<dbReference type="Pfam" id="PF20772">
    <property type="entry name" value="TACO1_YebC_N"/>
    <property type="match status" value="1"/>
</dbReference>
<dbReference type="GO" id="GO:0005829">
    <property type="term" value="C:cytosol"/>
    <property type="evidence" value="ECO:0007669"/>
    <property type="project" value="TreeGrafter"/>
</dbReference>
<evidence type="ECO:0000259" key="7">
    <source>
        <dbReference type="Pfam" id="PF01709"/>
    </source>
</evidence>
<gene>
    <name evidence="9" type="ORF">CK501_09195</name>
</gene>
<dbReference type="RefSeq" id="WP_095617425.1">
    <property type="nucleotide sequence ID" value="NZ_NSKD01000003.1"/>
</dbReference>
<dbReference type="Gene3D" id="3.30.70.980">
    <property type="match status" value="2"/>
</dbReference>
<keyword evidence="3 6" id="KW-0805">Transcription regulation</keyword>
<evidence type="ECO:0000256" key="2">
    <source>
        <dbReference type="ARBA" id="ARBA00022490"/>
    </source>
</evidence>
<dbReference type="Pfam" id="PF01709">
    <property type="entry name" value="Transcrip_reg"/>
    <property type="match status" value="1"/>
</dbReference>
<comment type="subcellular location">
    <subcellularLocation>
        <location evidence="6">Cytoplasm</location>
    </subcellularLocation>
</comment>
<evidence type="ECO:0000313" key="10">
    <source>
        <dbReference type="Proteomes" id="UP000218896"/>
    </source>
</evidence>
<keyword evidence="5 6" id="KW-0804">Transcription</keyword>
<dbReference type="HAMAP" id="MF_00693">
    <property type="entry name" value="Transcrip_reg_TACO1"/>
    <property type="match status" value="1"/>
</dbReference>
<dbReference type="InterPro" id="IPR029072">
    <property type="entry name" value="YebC-like"/>
</dbReference>
<evidence type="ECO:0000256" key="5">
    <source>
        <dbReference type="ARBA" id="ARBA00023163"/>
    </source>
</evidence>
<evidence type="ECO:0000256" key="3">
    <source>
        <dbReference type="ARBA" id="ARBA00023015"/>
    </source>
</evidence>
<proteinExistence type="inferred from homology"/>
<dbReference type="PANTHER" id="PTHR12532:SF6">
    <property type="entry name" value="TRANSCRIPTIONAL REGULATORY PROTEIN YEBC-RELATED"/>
    <property type="match status" value="1"/>
</dbReference>
<accession>A0A2A2F7G3</accession>
<sequence>MAGHSKWHNIRHRKAAQDAKKGKIFTKLIKELYVAAKEGGPVPEDNPRLRSAIDKALSNNVKKDSIDRAIERGAGNTDGENYEELTYEGYGPGGVAIYVEAMTDNKNRTVSDVRHAFSKFGGNLGTDGSVGFLFNRQGTLSFSPEYDEDTIMEAALEAGAEDVRVNDDGSKDVITTPEQYMDVKDALKQGGLEPDHAEVSMVPMTTVALEEEGAETNLKLIDWLEDLDDVQNVYTNADFPEAALERFGYA</sequence>
<keyword evidence="2 6" id="KW-0963">Cytoplasm</keyword>
<evidence type="ECO:0000313" key="9">
    <source>
        <dbReference type="EMBL" id="PAU80589.1"/>
    </source>
</evidence>
<organism evidence="9 10">
    <name type="scientific">Halovibrio salipaludis</name>
    <dbReference type="NCBI Taxonomy" id="2032626"/>
    <lineage>
        <taxon>Bacteria</taxon>
        <taxon>Pseudomonadati</taxon>
        <taxon>Pseudomonadota</taxon>
        <taxon>Gammaproteobacteria</taxon>
        <taxon>Oceanospirillales</taxon>
        <taxon>Halomonadaceae</taxon>
        <taxon>Halovibrio</taxon>
    </lineage>
</organism>
<dbReference type="InterPro" id="IPR017856">
    <property type="entry name" value="Integrase-like_N"/>
</dbReference>
<dbReference type="EMBL" id="NSKD01000003">
    <property type="protein sequence ID" value="PAU80589.1"/>
    <property type="molecule type" value="Genomic_DNA"/>
</dbReference>
<dbReference type="SUPFAM" id="SSF75625">
    <property type="entry name" value="YebC-like"/>
    <property type="match status" value="1"/>
</dbReference>
<dbReference type="InterPro" id="IPR049083">
    <property type="entry name" value="TACO1_YebC_N"/>
</dbReference>
<dbReference type="Gene3D" id="1.10.10.200">
    <property type="match status" value="1"/>
</dbReference>
<dbReference type="InterPro" id="IPR026564">
    <property type="entry name" value="Transcrip_reg_TACO1-like_dom3"/>
</dbReference>